<organism evidence="3 4">
    <name type="scientific">Paenibacillus mangrovi</name>
    <dbReference type="NCBI Taxonomy" id="2931978"/>
    <lineage>
        <taxon>Bacteria</taxon>
        <taxon>Bacillati</taxon>
        <taxon>Bacillota</taxon>
        <taxon>Bacilli</taxon>
        <taxon>Bacillales</taxon>
        <taxon>Paenibacillaceae</taxon>
        <taxon>Paenibacillus</taxon>
    </lineage>
</organism>
<protein>
    <submittedName>
        <fullName evidence="3">Glycoside hydrolase family 95 protein</fullName>
    </submittedName>
</protein>
<dbReference type="Pfam" id="PF14498">
    <property type="entry name" value="Glyco_hyd_65N_2"/>
    <property type="match status" value="1"/>
</dbReference>
<keyword evidence="3" id="KW-0378">Hydrolase</keyword>
<dbReference type="EMBL" id="JALIRP010000003">
    <property type="protein sequence ID" value="MCJ8012084.1"/>
    <property type="molecule type" value="Genomic_DNA"/>
</dbReference>
<reference evidence="3" key="1">
    <citation type="submission" date="2022-04" db="EMBL/GenBank/DDBJ databases">
        <title>Paenibacillus mangrovi sp. nov., a novel endophytic bacterium isolated from bark of Kandelia candel.</title>
        <authorList>
            <person name="Tuo L."/>
        </authorList>
    </citation>
    <scope>NUCLEOTIDE SEQUENCE</scope>
    <source>
        <strain evidence="3">KQZ6P-2</strain>
    </source>
</reference>
<gene>
    <name evidence="3" type="ORF">MUG84_10050</name>
</gene>
<comment type="caution">
    <text evidence="3">The sequence shown here is derived from an EMBL/GenBank/DDBJ whole genome shotgun (WGS) entry which is preliminary data.</text>
</comment>
<dbReference type="InterPro" id="IPR027414">
    <property type="entry name" value="GH95_N_dom"/>
</dbReference>
<sequence>MERYIRQISGKERYDGMDKEAWKLKLLTPSSWWGAKWREALPTGSGTVGAAVYGGVHRETVMLTHGDLWWQSRTPDLPDISGRLEEMRHLMLSGQEEKAEPMLVEELQRKDYDPAMAVPLPLGDLTIVSAVNEGFKLYSRELDMQSGEVTVRWKDRGAAFERALFASRPEDMIVMEMRAEGEGSVHARFSLGLHDPSDAKRPPGRPEAPLPVEVESGSDGSFIWYAARIDDGSDFGAVARIIPTGGGLKAEGTESVASGAEQVLVWAKGIWLSNASI</sequence>
<evidence type="ECO:0000256" key="1">
    <source>
        <dbReference type="SAM" id="MobiDB-lite"/>
    </source>
</evidence>
<dbReference type="PANTHER" id="PTHR31084:SF0">
    <property type="entry name" value="ALPHA-L-FUCOSIDASE 2"/>
    <property type="match status" value="1"/>
</dbReference>
<dbReference type="GO" id="GO:0004560">
    <property type="term" value="F:alpha-L-fucosidase activity"/>
    <property type="evidence" value="ECO:0007669"/>
    <property type="project" value="TreeGrafter"/>
</dbReference>
<evidence type="ECO:0000313" key="4">
    <source>
        <dbReference type="Proteomes" id="UP001139347"/>
    </source>
</evidence>
<proteinExistence type="predicted"/>
<dbReference type="PANTHER" id="PTHR31084">
    <property type="entry name" value="ALPHA-L-FUCOSIDASE 2"/>
    <property type="match status" value="1"/>
</dbReference>
<dbReference type="Gene3D" id="2.70.98.50">
    <property type="entry name" value="putative glycoside hydrolase family protein from bacillus halodurans"/>
    <property type="match status" value="1"/>
</dbReference>
<accession>A0A9X1WND6</accession>
<evidence type="ECO:0000259" key="2">
    <source>
        <dbReference type="Pfam" id="PF14498"/>
    </source>
</evidence>
<feature type="region of interest" description="Disordered" evidence="1">
    <location>
        <begin position="192"/>
        <end position="212"/>
    </location>
</feature>
<name>A0A9X1WND6_9BACL</name>
<dbReference type="RefSeq" id="WP_244724625.1">
    <property type="nucleotide sequence ID" value="NZ_JALIRP010000003.1"/>
</dbReference>
<dbReference type="AlphaFoldDB" id="A0A9X1WND6"/>
<feature type="domain" description="Glycosyl hydrolase family 95 N-terminal" evidence="2">
    <location>
        <begin position="35"/>
        <end position="265"/>
    </location>
</feature>
<keyword evidence="4" id="KW-1185">Reference proteome</keyword>
<evidence type="ECO:0000313" key="3">
    <source>
        <dbReference type="EMBL" id="MCJ8012084.1"/>
    </source>
</evidence>
<dbReference type="Proteomes" id="UP001139347">
    <property type="component" value="Unassembled WGS sequence"/>
</dbReference>